<feature type="domain" description="RNA-binding S4" evidence="2">
    <location>
        <begin position="12"/>
        <end position="75"/>
    </location>
</feature>
<protein>
    <recommendedName>
        <fullName evidence="2">RNA-binding S4 domain-containing protein</fullName>
    </recommendedName>
</protein>
<dbReference type="EMBL" id="BSFI01000008">
    <property type="protein sequence ID" value="GLK68536.1"/>
    <property type="molecule type" value="Genomic_DNA"/>
</dbReference>
<keyword evidence="1" id="KW-0694">RNA-binding</keyword>
<dbReference type="RefSeq" id="WP_271168770.1">
    <property type="nucleotide sequence ID" value="NZ_BSFI01000008.1"/>
</dbReference>
<dbReference type="InterPro" id="IPR036986">
    <property type="entry name" value="S4_RNA-bd_sf"/>
</dbReference>
<proteinExistence type="predicted"/>
<evidence type="ECO:0000313" key="3">
    <source>
        <dbReference type="EMBL" id="GLK68536.1"/>
    </source>
</evidence>
<dbReference type="Gene3D" id="3.10.290.10">
    <property type="entry name" value="RNA-binding S4 domain"/>
    <property type="match status" value="1"/>
</dbReference>
<dbReference type="AlphaFoldDB" id="A0A9W6J0H2"/>
<evidence type="ECO:0000259" key="2">
    <source>
        <dbReference type="SMART" id="SM00363"/>
    </source>
</evidence>
<dbReference type="CDD" id="cd00165">
    <property type="entry name" value="S4"/>
    <property type="match status" value="1"/>
</dbReference>
<dbReference type="Proteomes" id="UP001143372">
    <property type="component" value="Unassembled WGS sequence"/>
</dbReference>
<evidence type="ECO:0000256" key="1">
    <source>
        <dbReference type="PROSITE-ProRule" id="PRU00182"/>
    </source>
</evidence>
<gene>
    <name evidence="3" type="ORF">GCM10008179_21740</name>
</gene>
<dbReference type="PROSITE" id="PS50889">
    <property type="entry name" value="S4"/>
    <property type="match status" value="1"/>
</dbReference>
<sequence length="96" mass="10445">MPGTLDARPASTRLDTWLWRARVVKTRSLGAKLARSGHVRVNGRRSATAHQPVRVGDVLTIALERSVRVLRVTAFGERRGPATEASALFEDIGVDG</sequence>
<evidence type="ECO:0000313" key="4">
    <source>
        <dbReference type="Proteomes" id="UP001143372"/>
    </source>
</evidence>
<dbReference type="GO" id="GO:0003723">
    <property type="term" value="F:RNA binding"/>
    <property type="evidence" value="ECO:0007669"/>
    <property type="project" value="UniProtKB-KW"/>
</dbReference>
<dbReference type="Pfam" id="PF01479">
    <property type="entry name" value="S4"/>
    <property type="match status" value="1"/>
</dbReference>
<dbReference type="InterPro" id="IPR002942">
    <property type="entry name" value="S4_RNA-bd"/>
</dbReference>
<reference evidence="3" key="1">
    <citation type="journal article" date="2014" name="Int. J. Syst. Evol. Microbiol.">
        <title>Complete genome sequence of Corynebacterium casei LMG S-19264T (=DSM 44701T), isolated from a smear-ripened cheese.</title>
        <authorList>
            <consortium name="US DOE Joint Genome Institute (JGI-PGF)"/>
            <person name="Walter F."/>
            <person name="Albersmeier A."/>
            <person name="Kalinowski J."/>
            <person name="Ruckert C."/>
        </authorList>
    </citation>
    <scope>NUCLEOTIDE SEQUENCE</scope>
    <source>
        <strain evidence="3">VKM B-2347</strain>
    </source>
</reference>
<name>A0A9W6J0H2_9HYPH</name>
<accession>A0A9W6J0H2</accession>
<dbReference type="SUPFAM" id="SSF55174">
    <property type="entry name" value="Alpha-L RNA-binding motif"/>
    <property type="match status" value="1"/>
</dbReference>
<keyword evidence="4" id="KW-1185">Reference proteome</keyword>
<comment type="caution">
    <text evidence="3">The sequence shown here is derived from an EMBL/GenBank/DDBJ whole genome shotgun (WGS) entry which is preliminary data.</text>
</comment>
<reference evidence="3" key="2">
    <citation type="submission" date="2023-01" db="EMBL/GenBank/DDBJ databases">
        <authorList>
            <person name="Sun Q."/>
            <person name="Evtushenko L."/>
        </authorList>
    </citation>
    <scope>NUCLEOTIDE SEQUENCE</scope>
    <source>
        <strain evidence="3">VKM B-2347</strain>
    </source>
</reference>
<dbReference type="SMART" id="SM00363">
    <property type="entry name" value="S4"/>
    <property type="match status" value="1"/>
</dbReference>
<organism evidence="3 4">
    <name type="scientific">Hansschlegelia plantiphila</name>
    <dbReference type="NCBI Taxonomy" id="374655"/>
    <lineage>
        <taxon>Bacteria</taxon>
        <taxon>Pseudomonadati</taxon>
        <taxon>Pseudomonadota</taxon>
        <taxon>Alphaproteobacteria</taxon>
        <taxon>Hyphomicrobiales</taxon>
        <taxon>Methylopilaceae</taxon>
        <taxon>Hansschlegelia</taxon>
    </lineage>
</organism>